<name>A0A1R3KBE0_9ROSI</name>
<comment type="caution">
    <text evidence="1">The sequence shown here is derived from an EMBL/GenBank/DDBJ whole genome shotgun (WGS) entry which is preliminary data.</text>
</comment>
<dbReference type="Proteomes" id="UP000187203">
    <property type="component" value="Unassembled WGS sequence"/>
</dbReference>
<proteinExistence type="predicted"/>
<accession>A0A1R3KBE0</accession>
<evidence type="ECO:0000313" key="2">
    <source>
        <dbReference type="Proteomes" id="UP000187203"/>
    </source>
</evidence>
<organism evidence="1 2">
    <name type="scientific">Corchorus olitorius</name>
    <dbReference type="NCBI Taxonomy" id="93759"/>
    <lineage>
        <taxon>Eukaryota</taxon>
        <taxon>Viridiplantae</taxon>
        <taxon>Streptophyta</taxon>
        <taxon>Embryophyta</taxon>
        <taxon>Tracheophyta</taxon>
        <taxon>Spermatophyta</taxon>
        <taxon>Magnoliopsida</taxon>
        <taxon>eudicotyledons</taxon>
        <taxon>Gunneridae</taxon>
        <taxon>Pentapetalae</taxon>
        <taxon>rosids</taxon>
        <taxon>malvids</taxon>
        <taxon>Malvales</taxon>
        <taxon>Malvaceae</taxon>
        <taxon>Grewioideae</taxon>
        <taxon>Apeibeae</taxon>
        <taxon>Corchorus</taxon>
    </lineage>
</organism>
<protein>
    <submittedName>
        <fullName evidence="1">Transforming growth factor beta-2</fullName>
    </submittedName>
</protein>
<gene>
    <name evidence="1" type="ORF">COLO4_09695</name>
</gene>
<dbReference type="AlphaFoldDB" id="A0A1R3KBE0"/>
<keyword evidence="2" id="KW-1185">Reference proteome</keyword>
<reference evidence="2" key="1">
    <citation type="submission" date="2013-09" db="EMBL/GenBank/DDBJ databases">
        <title>Corchorus olitorius genome sequencing.</title>
        <authorList>
            <person name="Alam M."/>
            <person name="Haque M.S."/>
            <person name="Islam M.S."/>
            <person name="Emdad E.M."/>
            <person name="Islam M.M."/>
            <person name="Ahmed B."/>
            <person name="Halim A."/>
            <person name="Hossen Q.M.M."/>
            <person name="Hossain M.Z."/>
            <person name="Ahmed R."/>
            <person name="Khan M.M."/>
            <person name="Islam R."/>
            <person name="Rashid M.M."/>
            <person name="Khan S.A."/>
            <person name="Rahman M.S."/>
            <person name="Alam M."/>
            <person name="Yahiya A.S."/>
            <person name="Khan M.S."/>
            <person name="Azam M.S."/>
            <person name="Haque T."/>
            <person name="Lashkar M.Z.H."/>
            <person name="Akhand A.I."/>
            <person name="Morshed G."/>
            <person name="Roy S."/>
            <person name="Uddin K.S."/>
            <person name="Rabeya T."/>
            <person name="Hossain A.S."/>
            <person name="Chowdhury A."/>
            <person name="Snigdha A.R."/>
            <person name="Mortoza M.S."/>
            <person name="Matin S.A."/>
            <person name="Hoque S.M.E."/>
            <person name="Islam M.K."/>
            <person name="Roy D.K."/>
            <person name="Haider R."/>
            <person name="Moosa M.M."/>
            <person name="Elias S.M."/>
            <person name="Hasan A.M."/>
            <person name="Jahan S."/>
            <person name="Shafiuddin M."/>
            <person name="Mahmood N."/>
            <person name="Shommy N.S."/>
        </authorList>
    </citation>
    <scope>NUCLEOTIDE SEQUENCE [LARGE SCALE GENOMIC DNA]</scope>
    <source>
        <strain evidence="2">cv. O-4</strain>
    </source>
</reference>
<evidence type="ECO:0000313" key="1">
    <source>
        <dbReference type="EMBL" id="OMP04386.1"/>
    </source>
</evidence>
<sequence>MCLKERFMMMPRNQKVLFSISFFVGLVGFIETVWSIYTINKSKEEQIIREVHEVKDALFSPRQHVTLSSYFFSFPGFKRSVVHMTVETPKGKGMEQLVKAYRSWGTQRLSGPSIPPLQRLLHSSLSICGD</sequence>
<dbReference type="EMBL" id="AWUE01014262">
    <property type="protein sequence ID" value="OMP04386.1"/>
    <property type="molecule type" value="Genomic_DNA"/>
</dbReference>